<dbReference type="Gene3D" id="3.40.50.1820">
    <property type="entry name" value="alpha/beta hydrolase"/>
    <property type="match status" value="1"/>
</dbReference>
<evidence type="ECO:0000256" key="2">
    <source>
        <dbReference type="ARBA" id="ARBA00009431"/>
    </source>
</evidence>
<dbReference type="AlphaFoldDB" id="A0A9N7R623"/>
<organism evidence="11 12">
    <name type="scientific">Striga hermonthica</name>
    <name type="common">Purple witchweed</name>
    <name type="synonym">Buchnera hermonthica</name>
    <dbReference type="NCBI Taxonomy" id="68872"/>
    <lineage>
        <taxon>Eukaryota</taxon>
        <taxon>Viridiplantae</taxon>
        <taxon>Streptophyta</taxon>
        <taxon>Embryophyta</taxon>
        <taxon>Tracheophyta</taxon>
        <taxon>Spermatophyta</taxon>
        <taxon>Magnoliopsida</taxon>
        <taxon>eudicotyledons</taxon>
        <taxon>Gunneridae</taxon>
        <taxon>Pentapetalae</taxon>
        <taxon>asterids</taxon>
        <taxon>lamiids</taxon>
        <taxon>Lamiales</taxon>
        <taxon>Orobanchaceae</taxon>
        <taxon>Buchnereae</taxon>
        <taxon>Striga</taxon>
    </lineage>
</organism>
<reference evidence="11" key="1">
    <citation type="submission" date="2019-12" db="EMBL/GenBank/DDBJ databases">
        <authorList>
            <person name="Scholes J."/>
        </authorList>
    </citation>
    <scope>NUCLEOTIDE SEQUENCE</scope>
</reference>
<evidence type="ECO:0000256" key="8">
    <source>
        <dbReference type="ARBA" id="ARBA00023157"/>
    </source>
</evidence>
<evidence type="ECO:0000256" key="4">
    <source>
        <dbReference type="ARBA" id="ARBA00022645"/>
    </source>
</evidence>
<evidence type="ECO:0000256" key="10">
    <source>
        <dbReference type="RuleBase" id="RU361156"/>
    </source>
</evidence>
<keyword evidence="8" id="KW-1015">Disulfide bond</keyword>
<evidence type="ECO:0000313" key="11">
    <source>
        <dbReference type="EMBL" id="CAA0816587.1"/>
    </source>
</evidence>
<keyword evidence="12" id="KW-1185">Reference proteome</keyword>
<name>A0A9N7R623_STRHE</name>
<evidence type="ECO:0000256" key="1">
    <source>
        <dbReference type="ARBA" id="ARBA00004613"/>
    </source>
</evidence>
<dbReference type="GO" id="GO:0005773">
    <property type="term" value="C:vacuole"/>
    <property type="evidence" value="ECO:0007669"/>
    <property type="project" value="TreeGrafter"/>
</dbReference>
<dbReference type="Pfam" id="PF00450">
    <property type="entry name" value="Peptidase_S10"/>
    <property type="match status" value="1"/>
</dbReference>
<evidence type="ECO:0000313" key="12">
    <source>
        <dbReference type="Proteomes" id="UP001153555"/>
    </source>
</evidence>
<comment type="similarity">
    <text evidence="2 10">Belongs to the peptidase S10 family.</text>
</comment>
<protein>
    <recommendedName>
        <fullName evidence="10">Carboxypeptidase</fullName>
        <ecNumber evidence="10">3.4.16.-</ecNumber>
    </recommendedName>
</protein>
<dbReference type="PANTHER" id="PTHR11802:SF132">
    <property type="entry name" value="SERINE CARBOXYPEPTIDASE-LIKE 36-RELATED"/>
    <property type="match status" value="1"/>
</dbReference>
<evidence type="ECO:0000256" key="7">
    <source>
        <dbReference type="ARBA" id="ARBA00022801"/>
    </source>
</evidence>
<evidence type="ECO:0000256" key="6">
    <source>
        <dbReference type="ARBA" id="ARBA00022729"/>
    </source>
</evidence>
<evidence type="ECO:0000256" key="5">
    <source>
        <dbReference type="ARBA" id="ARBA00022670"/>
    </source>
</evidence>
<dbReference type="OrthoDB" id="443318at2759"/>
<sequence length="324" mass="36756">MMVHYYCQNISFDLTEKDLITKLPGQPPVPFKHYGGYVTVNEKAGRALYYYFVEANQYQANKLPLLLWLNGGPGCSSLGYGAMEELGPFRVHSDGETLYENEHSWNRVANVLFLETPAGVGFSYSKDKADLEGGNDTVAATDNFRFLMKWLERFPEYKDRDLYVAGESYAGHYVPQLAHVILYYNKMAKKTIINLKGIMIGNAEINDETDIKGMYQYFGSHALISDDVANQVLTYCDFSPNANESQKCNKAVDEADRVYDGKIDIYNIYAPLCSDNEPKFSAEMYQPHVRSWTLFPSYVLLGVWNFPPVQRSALPLSLVQLSSH</sequence>
<evidence type="ECO:0000256" key="3">
    <source>
        <dbReference type="ARBA" id="ARBA00022525"/>
    </source>
</evidence>
<gene>
    <name evidence="11" type="ORF">SHERM_16453</name>
</gene>
<dbReference type="InterPro" id="IPR001563">
    <property type="entry name" value="Peptidase_S10"/>
</dbReference>
<dbReference type="InterPro" id="IPR029058">
    <property type="entry name" value="AB_hydrolase_fold"/>
</dbReference>
<dbReference type="SUPFAM" id="SSF53474">
    <property type="entry name" value="alpha/beta-Hydrolases"/>
    <property type="match status" value="1"/>
</dbReference>
<dbReference type="GO" id="GO:0004185">
    <property type="term" value="F:serine-type carboxypeptidase activity"/>
    <property type="evidence" value="ECO:0007669"/>
    <property type="project" value="UniProtKB-UniRule"/>
</dbReference>
<dbReference type="PROSITE" id="PS00131">
    <property type="entry name" value="CARBOXYPEPT_SER_SER"/>
    <property type="match status" value="1"/>
</dbReference>
<keyword evidence="9" id="KW-0325">Glycoprotein</keyword>
<keyword evidence="7 10" id="KW-0378">Hydrolase</keyword>
<keyword evidence="6" id="KW-0732">Signal</keyword>
<dbReference type="EC" id="3.4.16.-" evidence="10"/>
<keyword evidence="4 10" id="KW-0121">Carboxypeptidase</keyword>
<dbReference type="Proteomes" id="UP001153555">
    <property type="component" value="Unassembled WGS sequence"/>
</dbReference>
<proteinExistence type="inferred from homology"/>
<comment type="subcellular location">
    <subcellularLocation>
        <location evidence="1">Secreted</location>
    </subcellularLocation>
</comment>
<dbReference type="PRINTS" id="PR00724">
    <property type="entry name" value="CRBOXYPTASEC"/>
</dbReference>
<dbReference type="EMBL" id="CACSLK010014277">
    <property type="protein sequence ID" value="CAA0816587.1"/>
    <property type="molecule type" value="Genomic_DNA"/>
</dbReference>
<keyword evidence="3" id="KW-0964">Secreted</keyword>
<evidence type="ECO:0000256" key="9">
    <source>
        <dbReference type="ARBA" id="ARBA00023180"/>
    </source>
</evidence>
<dbReference type="GO" id="GO:0006508">
    <property type="term" value="P:proteolysis"/>
    <property type="evidence" value="ECO:0007669"/>
    <property type="project" value="UniProtKB-KW"/>
</dbReference>
<dbReference type="FunFam" id="3.40.50.1820:FF:000030">
    <property type="entry name" value="Carboxypeptidase"/>
    <property type="match status" value="1"/>
</dbReference>
<comment type="caution">
    <text evidence="11">The sequence shown here is derived from an EMBL/GenBank/DDBJ whole genome shotgun (WGS) entry which is preliminary data.</text>
</comment>
<dbReference type="GO" id="GO:0005576">
    <property type="term" value="C:extracellular region"/>
    <property type="evidence" value="ECO:0007669"/>
    <property type="project" value="UniProtKB-SubCell"/>
</dbReference>
<accession>A0A9N7R623</accession>
<dbReference type="InterPro" id="IPR018202">
    <property type="entry name" value="Ser_caboxypep_ser_AS"/>
</dbReference>
<dbReference type="PANTHER" id="PTHR11802">
    <property type="entry name" value="SERINE PROTEASE FAMILY S10 SERINE CARBOXYPEPTIDASE"/>
    <property type="match status" value="1"/>
</dbReference>
<keyword evidence="5 10" id="KW-0645">Protease</keyword>